<dbReference type="EMBL" id="JRKL02004585">
    <property type="protein sequence ID" value="KAF3952254.1"/>
    <property type="molecule type" value="Genomic_DNA"/>
</dbReference>
<feature type="region of interest" description="Disordered" evidence="1">
    <location>
        <begin position="18"/>
        <end position="67"/>
    </location>
</feature>
<feature type="compositionally biased region" description="Basic and acidic residues" evidence="1">
    <location>
        <begin position="45"/>
        <end position="67"/>
    </location>
</feature>
<name>A0A8J4QS11_9ROSI</name>
<gene>
    <name evidence="2" type="ORF">CMV_022175</name>
</gene>
<comment type="caution">
    <text evidence="2">The sequence shown here is derived from an EMBL/GenBank/DDBJ whole genome shotgun (WGS) entry which is preliminary data.</text>
</comment>
<reference evidence="2" key="1">
    <citation type="submission" date="2020-03" db="EMBL/GenBank/DDBJ databases">
        <title>Castanea mollissima Vanexum genome sequencing.</title>
        <authorList>
            <person name="Staton M."/>
        </authorList>
    </citation>
    <scope>NUCLEOTIDE SEQUENCE</scope>
    <source>
        <tissue evidence="2">Leaf</tissue>
    </source>
</reference>
<evidence type="ECO:0000256" key="1">
    <source>
        <dbReference type="SAM" id="MobiDB-lite"/>
    </source>
</evidence>
<protein>
    <submittedName>
        <fullName evidence="2">Uncharacterized protein</fullName>
    </submittedName>
</protein>
<sequence>MSVFLVVSNHRRQKFSRHFLQREPVQSSSSSRTRVRSTIPIRALDPQKDEETEKPNVNDKTRGLSTM</sequence>
<organism evidence="2 3">
    <name type="scientific">Castanea mollissima</name>
    <name type="common">Chinese chestnut</name>
    <dbReference type="NCBI Taxonomy" id="60419"/>
    <lineage>
        <taxon>Eukaryota</taxon>
        <taxon>Viridiplantae</taxon>
        <taxon>Streptophyta</taxon>
        <taxon>Embryophyta</taxon>
        <taxon>Tracheophyta</taxon>
        <taxon>Spermatophyta</taxon>
        <taxon>Magnoliopsida</taxon>
        <taxon>eudicotyledons</taxon>
        <taxon>Gunneridae</taxon>
        <taxon>Pentapetalae</taxon>
        <taxon>rosids</taxon>
        <taxon>fabids</taxon>
        <taxon>Fagales</taxon>
        <taxon>Fagaceae</taxon>
        <taxon>Castanea</taxon>
    </lineage>
</organism>
<evidence type="ECO:0000313" key="2">
    <source>
        <dbReference type="EMBL" id="KAF3952254.1"/>
    </source>
</evidence>
<feature type="compositionally biased region" description="Low complexity" evidence="1">
    <location>
        <begin position="22"/>
        <end position="42"/>
    </location>
</feature>
<keyword evidence="3" id="KW-1185">Reference proteome</keyword>
<dbReference type="AlphaFoldDB" id="A0A8J4QS11"/>
<accession>A0A8J4QS11</accession>
<proteinExistence type="predicted"/>
<dbReference type="Proteomes" id="UP000737018">
    <property type="component" value="Unassembled WGS sequence"/>
</dbReference>
<evidence type="ECO:0000313" key="3">
    <source>
        <dbReference type="Proteomes" id="UP000737018"/>
    </source>
</evidence>